<dbReference type="SUPFAM" id="SSF56815">
    <property type="entry name" value="Sec1/munc18-like (SM) proteins"/>
    <property type="match status" value="1"/>
</dbReference>
<dbReference type="InterPro" id="IPR027482">
    <property type="entry name" value="Sec1-like_dom2"/>
</dbReference>
<reference evidence="2 3" key="1">
    <citation type="submission" date="2019-03" db="EMBL/GenBank/DDBJ databases">
        <title>Sequencing 23 genomes of Wallemia ichthyophaga.</title>
        <authorList>
            <person name="Gostincar C."/>
        </authorList>
    </citation>
    <scope>NUCLEOTIDE SEQUENCE [LARGE SCALE GENOMIC DNA]</scope>
    <source>
        <strain evidence="2 3">EXF-5753</strain>
    </source>
</reference>
<dbReference type="InterPro" id="IPR043127">
    <property type="entry name" value="Sec-1-like_dom3a"/>
</dbReference>
<proteinExistence type="inferred from homology"/>
<dbReference type="Pfam" id="PF00995">
    <property type="entry name" value="Sec1"/>
    <property type="match status" value="1"/>
</dbReference>
<evidence type="ECO:0000313" key="2">
    <source>
        <dbReference type="EMBL" id="TIA90181.1"/>
    </source>
</evidence>
<dbReference type="OrthoDB" id="10251230at2759"/>
<gene>
    <name evidence="2" type="ORF">E3P99_01707</name>
</gene>
<dbReference type="Gene3D" id="1.25.40.60">
    <property type="match status" value="1"/>
</dbReference>
<dbReference type="InterPro" id="IPR043154">
    <property type="entry name" value="Sec-1-like_dom1"/>
</dbReference>
<keyword evidence="3" id="KW-1185">Reference proteome</keyword>
<evidence type="ECO:0008006" key="4">
    <source>
        <dbReference type="Google" id="ProtNLM"/>
    </source>
</evidence>
<organism evidence="2 3">
    <name type="scientific">Wallemia hederae</name>
    <dbReference type="NCBI Taxonomy" id="1540922"/>
    <lineage>
        <taxon>Eukaryota</taxon>
        <taxon>Fungi</taxon>
        <taxon>Dikarya</taxon>
        <taxon>Basidiomycota</taxon>
        <taxon>Wallemiomycotina</taxon>
        <taxon>Wallemiomycetes</taxon>
        <taxon>Wallemiales</taxon>
        <taxon>Wallemiaceae</taxon>
        <taxon>Wallemia</taxon>
    </lineage>
</organism>
<name>A0A4T0FP13_9BASI</name>
<dbReference type="Gene3D" id="3.40.50.2060">
    <property type="match status" value="1"/>
</dbReference>
<dbReference type="AlphaFoldDB" id="A0A4T0FP13"/>
<accession>A0A4T0FP13</accession>
<dbReference type="Proteomes" id="UP000310189">
    <property type="component" value="Unassembled WGS sequence"/>
</dbReference>
<dbReference type="InterPro" id="IPR036045">
    <property type="entry name" value="Sec1-like_sf"/>
</dbReference>
<comment type="caution">
    <text evidence="2">The sequence shown here is derived from an EMBL/GenBank/DDBJ whole genome shotgun (WGS) entry which is preliminary data.</text>
</comment>
<sequence length="636" mass="70915">MLKHPSMSLRDRQRKNIEKILNFNGNNKTTELVWKVLVLDSVSKDILSTAVKVQDLREQGVTLHAFLHNDRPIINDVPAIYFVEPSQANIKRIAADVADCLYDSFYINFTSHIPKPLLEQLAVEIAQTGREDLVKQVYDQYLDYVVLSPTLFSLLPSSSSSFHILNNPASAEEHIEAEVDRISNSLFSVLGTVGSVPIIRCPRGNASEMVARKLDERLRHHLLSTRNSSLFSDDRLLQRPLLILFDRTLDLIPMFSHSWTYQALIGDVLDLKLNKVVVETPENGRLSKKSYDLDYKDFFWSQNAPNPFPQVAEEIDAELIKYKNDASEITKSTGVSDVKDISQVDFSSNAANLKSAITALPELTARKATLDSHMNIATSLLTAIKTRGLDTLFQTEEIAARQSKNQILEVLKEVDGSTPEDKLRLVIIWYLSVPSPNAADVAELEKYLIEKGIDLKPFSYIKQAREVSRMTSLTAAASTVAAAPTAGGSDLFKGFSSISNRLTDRLREGGVGFDNILSGVKNFLPAKKELAITRLTEALMDPYNCSSQASQDVDDYLYFDPKQSRSTYGQKPKQQGGYKQSFDEALVFVVGGASLVEHANIVEWATRPQQTQKKVTYGGTDIESPNEFVKILSNLS</sequence>
<dbReference type="Gene3D" id="3.40.50.1910">
    <property type="match status" value="1"/>
</dbReference>
<evidence type="ECO:0000313" key="3">
    <source>
        <dbReference type="Proteomes" id="UP000310189"/>
    </source>
</evidence>
<comment type="similarity">
    <text evidence="1">Belongs to the STXBP/unc-18/SEC1 family.</text>
</comment>
<dbReference type="PANTHER" id="PTHR11679">
    <property type="entry name" value="VESICLE PROTEIN SORTING-ASSOCIATED"/>
    <property type="match status" value="1"/>
</dbReference>
<dbReference type="GO" id="GO:0016192">
    <property type="term" value="P:vesicle-mediated transport"/>
    <property type="evidence" value="ECO:0007669"/>
    <property type="project" value="InterPro"/>
</dbReference>
<dbReference type="InterPro" id="IPR001619">
    <property type="entry name" value="Sec1-like"/>
</dbReference>
<dbReference type="PIRSF" id="PIRSF005715">
    <property type="entry name" value="VPS45_Sec1"/>
    <property type="match status" value="1"/>
</dbReference>
<dbReference type="Gene3D" id="3.90.830.10">
    <property type="entry name" value="Syntaxin Binding Protein 1, Chain A, domain 2"/>
    <property type="match status" value="1"/>
</dbReference>
<protein>
    <recommendedName>
        <fullName evidence="4">Sec1-like protein</fullName>
    </recommendedName>
</protein>
<dbReference type="EMBL" id="SPNW01000021">
    <property type="protein sequence ID" value="TIA90181.1"/>
    <property type="molecule type" value="Genomic_DNA"/>
</dbReference>
<evidence type="ECO:0000256" key="1">
    <source>
        <dbReference type="ARBA" id="ARBA00009884"/>
    </source>
</evidence>